<dbReference type="InterPro" id="IPR036388">
    <property type="entry name" value="WH-like_DNA-bd_sf"/>
</dbReference>
<evidence type="ECO:0000313" key="5">
    <source>
        <dbReference type="EMBL" id="GGD03829.1"/>
    </source>
</evidence>
<evidence type="ECO:0000256" key="1">
    <source>
        <dbReference type="ARBA" id="ARBA00023015"/>
    </source>
</evidence>
<proteinExistence type="predicted"/>
<evidence type="ECO:0000259" key="4">
    <source>
        <dbReference type="PROSITE" id="PS50043"/>
    </source>
</evidence>
<dbReference type="SUPFAM" id="SSF46894">
    <property type="entry name" value="C-terminal effector domain of the bipartite response regulators"/>
    <property type="match status" value="1"/>
</dbReference>
<dbReference type="Pfam" id="PF00196">
    <property type="entry name" value="GerE"/>
    <property type="match status" value="1"/>
</dbReference>
<name>A0ABQ1PUM7_9GAMM</name>
<dbReference type="Proteomes" id="UP000638188">
    <property type="component" value="Unassembled WGS sequence"/>
</dbReference>
<evidence type="ECO:0000256" key="2">
    <source>
        <dbReference type="ARBA" id="ARBA00023125"/>
    </source>
</evidence>
<dbReference type="SMART" id="SM00421">
    <property type="entry name" value="HTH_LUXR"/>
    <property type="match status" value="1"/>
</dbReference>
<dbReference type="InterPro" id="IPR049945">
    <property type="entry name" value="AAA_22"/>
</dbReference>
<keyword evidence="3" id="KW-0804">Transcription</keyword>
<keyword evidence="6" id="KW-1185">Reference proteome</keyword>
<dbReference type="InterPro" id="IPR027417">
    <property type="entry name" value="P-loop_NTPase"/>
</dbReference>
<gene>
    <name evidence="5" type="ORF">GCM10007418_23640</name>
</gene>
<dbReference type="PRINTS" id="PR00038">
    <property type="entry name" value="HTHLUXR"/>
</dbReference>
<feature type="domain" description="HTH luxR-type" evidence="4">
    <location>
        <begin position="845"/>
        <end position="909"/>
    </location>
</feature>
<dbReference type="InterPro" id="IPR059106">
    <property type="entry name" value="WHD_MalT"/>
</dbReference>
<protein>
    <recommendedName>
        <fullName evidence="4">HTH luxR-type domain-containing protein</fullName>
    </recommendedName>
</protein>
<dbReference type="EMBL" id="BMFF01000004">
    <property type="protein sequence ID" value="GGD03829.1"/>
    <property type="molecule type" value="Genomic_DNA"/>
</dbReference>
<evidence type="ECO:0000256" key="3">
    <source>
        <dbReference type="ARBA" id="ARBA00023163"/>
    </source>
</evidence>
<dbReference type="RefSeq" id="WP_188434446.1">
    <property type="nucleotide sequence ID" value="NZ_BMFF01000004.1"/>
</dbReference>
<reference evidence="6" key="1">
    <citation type="journal article" date="2019" name="Int. J. Syst. Evol. Microbiol.">
        <title>The Global Catalogue of Microorganisms (GCM) 10K type strain sequencing project: providing services to taxonomists for standard genome sequencing and annotation.</title>
        <authorList>
            <consortium name="The Broad Institute Genomics Platform"/>
            <consortium name="The Broad Institute Genome Sequencing Center for Infectious Disease"/>
            <person name="Wu L."/>
            <person name="Ma J."/>
        </authorList>
    </citation>
    <scope>NUCLEOTIDE SEQUENCE [LARGE SCALE GENOMIC DNA]</scope>
    <source>
        <strain evidence="6">CGMCC 1.12482</strain>
    </source>
</reference>
<keyword evidence="2" id="KW-0238">DNA-binding</keyword>
<organism evidence="5 6">
    <name type="scientific">Halopseudomonas salina</name>
    <dbReference type="NCBI Taxonomy" id="1323744"/>
    <lineage>
        <taxon>Bacteria</taxon>
        <taxon>Pseudomonadati</taxon>
        <taxon>Pseudomonadota</taxon>
        <taxon>Gammaproteobacteria</taxon>
        <taxon>Pseudomonadales</taxon>
        <taxon>Pseudomonadaceae</taxon>
        <taxon>Halopseudomonas</taxon>
    </lineage>
</organism>
<dbReference type="CDD" id="cd06170">
    <property type="entry name" value="LuxR_C_like"/>
    <property type="match status" value="1"/>
</dbReference>
<dbReference type="InterPro" id="IPR016032">
    <property type="entry name" value="Sig_transdc_resp-reg_C-effctor"/>
</dbReference>
<dbReference type="PANTHER" id="PTHR44688">
    <property type="entry name" value="DNA-BINDING TRANSCRIPTIONAL ACTIVATOR DEVR_DOSR"/>
    <property type="match status" value="1"/>
</dbReference>
<dbReference type="Gene3D" id="1.10.10.10">
    <property type="entry name" value="Winged helix-like DNA-binding domain superfamily/Winged helix DNA-binding domain"/>
    <property type="match status" value="1"/>
</dbReference>
<sequence>MNMKGGAIIPIAAGDVGNESTKPGNDVPLLLSTKLIPPRLGRGILPRSRLEDMAAQVAERRLSLLKAPPGFGKTTLATIWADRLGSQGHTVAWLSLDEEDESVQRVLFYLAAALNQAAPEVGRACLSLRAELTFFTMETLASLLINELTGYGRPVVLFIDDFHRISDSVLVGALRFFLQRAPDLLHVVLIGRRELPNALLEHLYADDLLEVDGHHLRFILDETRDLLKKAGVELEQAGELSAIQQGSDGWIASLRAFLLTPQINPGGRPRLATRSICILFDELMQSLEASSREHLYQLGLLDKFSVGLLTELFGAPRARQMLTLLQQRQLFISALDESENWFSLHPLFRSYLKKECIEQDELAARDLLLRAASWFALHEYWLDAIRLGLESGHTEAVREWINQCAMELLEQGDFTTLVMLEKRWKLQEFDAPIQLKMARAWAMGLALEVDAAQTLLAEVQSRTGPESTLEKRPLYWEMQALNAMLLGLADHNERSGALAVSCFEAVPLRPWVTNVLLNLMSCSHYHASRWDAFYTLPPSLLDNSPTPNLLFHDCYRQSIHALAESAQGRIGPATECLHILLARIDQTFDLSLNRPNPALVALPQALLAQLAYLRGDSQLAESYLAQCMDFIAMGGFLDCMAAAYCTSARLQWRRGFATRARRTLEQLDVLATQRKWTRLRARVLLERTWLNLRDGKHREAIACSHYLVELAAEQGEDVSLDRQVYAHLGALWLAVNGLESKAGLLASSAALLAELEQRQLQIMYAEVALATGVLCCIQGERERGENLLGKVLGVVRETGAISVLQDLPVADLCGALEGKVSDEWWTGAQGWFSENLPDEGAVTVCNAALLELTVKERQVMHLVAEGKSNKQIARDLNVTPETIKSHMKSIFAKLKVDNRAQAAVMLQTG</sequence>
<dbReference type="PANTHER" id="PTHR44688:SF16">
    <property type="entry name" value="DNA-BINDING TRANSCRIPTIONAL ACTIVATOR DEVR_DOSR"/>
    <property type="match status" value="1"/>
</dbReference>
<accession>A0ABQ1PUM7</accession>
<dbReference type="InterPro" id="IPR000792">
    <property type="entry name" value="Tscrpt_reg_LuxR_C"/>
</dbReference>
<dbReference type="PROSITE" id="PS00622">
    <property type="entry name" value="HTH_LUXR_1"/>
    <property type="match status" value="1"/>
</dbReference>
<dbReference type="Pfam" id="PF25873">
    <property type="entry name" value="WHD_MalT"/>
    <property type="match status" value="1"/>
</dbReference>
<comment type="caution">
    <text evidence="5">The sequence shown here is derived from an EMBL/GenBank/DDBJ whole genome shotgun (WGS) entry which is preliminary data.</text>
</comment>
<evidence type="ECO:0000313" key="6">
    <source>
        <dbReference type="Proteomes" id="UP000638188"/>
    </source>
</evidence>
<dbReference type="SUPFAM" id="SSF52540">
    <property type="entry name" value="P-loop containing nucleoside triphosphate hydrolases"/>
    <property type="match status" value="1"/>
</dbReference>
<dbReference type="Pfam" id="PF13401">
    <property type="entry name" value="AAA_22"/>
    <property type="match status" value="1"/>
</dbReference>
<keyword evidence="1" id="KW-0805">Transcription regulation</keyword>
<dbReference type="Gene3D" id="3.40.50.300">
    <property type="entry name" value="P-loop containing nucleotide triphosphate hydrolases"/>
    <property type="match status" value="1"/>
</dbReference>
<dbReference type="PROSITE" id="PS50043">
    <property type="entry name" value="HTH_LUXR_2"/>
    <property type="match status" value="1"/>
</dbReference>